<dbReference type="AlphaFoldDB" id="A0AAV5ACS2"/>
<feature type="compositionally biased region" description="Polar residues" evidence="1">
    <location>
        <begin position="142"/>
        <end position="155"/>
    </location>
</feature>
<dbReference type="EMBL" id="BPWL01000006">
    <property type="protein sequence ID" value="GJJ11268.1"/>
    <property type="molecule type" value="Genomic_DNA"/>
</dbReference>
<accession>A0AAV5ACS2</accession>
<sequence length="909" mass="99034">MPSAHSYTVMNSLKSIQNEDEDDICPVCESECTCKSNSISSQPTSVPTSSPIVPIVPAAPLLKIKLPPRALFQNPTALVSSQTLPSTNKRSRTKLPKQKQTIADVVTADGTTTTTSSNNYVLIHHPPAPLQNSSVDRYPGTGSPSTSANIQSTSHILRDSSPLTPEPELLESSITRPKQTPKKSKGARKKSTALSTKPSARRQSIKKNSAYNNSRSRTKNNNNNKDVTWLSPTSRRKGKQPISDDSDDYSDDETYIATMIINSDDGESLKFPTFVSAISSASDNDDVTTSIADSFDSDSSIRAEEEELIISEEQRAKVRYELFKNEESWHMDKRKWDHLKNSNNWEIRPRKRSVGPEDPGTVSDTESESEMEVDTAEDEEGEGDEDDDPDIEYGRGLVTGWQSSDDEDFDAELFFTTLTDSSGPGSDADAEDSGDETDHSDLSSISLREVVAAGLLSPLGVNCPFVVTEDWDGRLIFTNGLRDGQGVLDVHFEVSAAQRQRSIREAMEVDTEGPIPSVGNDQEDEEDDLISDDGDTTDDMLDQETPHVVPLPIRYPTPPIVSIDPLSTLSPIVGSKRPKFPVPVDSPKPADILAGAGKVLSELSSARPERSRSASVDTLSTPGISISSQQNRQPRMGSFITVTRDPQRSAIVDGTKALVFSPFSRSTRVGRGRERKRIMVGNDIPHPLKRTRQASLPSDSRTSTAAETDDPVVQSSPEFQLPASIGLDDVLDASFLDSDDSLSTSVTTFDAHLRNLTRWDRVPVSTFRRSRTANVGMLPVTAPPSDGVSYGSTGGHVLRRSPGSVPLWLRDKPPHNQTPGSVTVSPVIFPVRAGEKMTVVMEEFQDPSENPTVGNIGFAKSHKQKRKEKKKRAQMAKARAQAETAAVFTASAAFSDFSSLPAFVPPLSL</sequence>
<evidence type="ECO:0000313" key="2">
    <source>
        <dbReference type="EMBL" id="GJJ11268.1"/>
    </source>
</evidence>
<feature type="compositionally biased region" description="Low complexity" evidence="1">
    <location>
        <begin position="212"/>
        <end position="225"/>
    </location>
</feature>
<evidence type="ECO:0000256" key="1">
    <source>
        <dbReference type="SAM" id="MobiDB-lite"/>
    </source>
</evidence>
<proteinExistence type="predicted"/>
<reference evidence="2" key="1">
    <citation type="submission" date="2021-10" db="EMBL/GenBank/DDBJ databases">
        <title>De novo Genome Assembly of Clathrus columnatus (Basidiomycota, Fungi) Using Illumina and Nanopore Sequence Data.</title>
        <authorList>
            <person name="Ogiso-Tanaka E."/>
            <person name="Itagaki H."/>
            <person name="Hosoya T."/>
            <person name="Hosaka K."/>
        </authorList>
    </citation>
    <scope>NUCLEOTIDE SEQUENCE</scope>
    <source>
        <strain evidence="2">MO-923</strain>
    </source>
</reference>
<keyword evidence="3" id="KW-1185">Reference proteome</keyword>
<feature type="region of interest" description="Disordered" evidence="1">
    <location>
        <begin position="79"/>
        <end position="250"/>
    </location>
</feature>
<feature type="region of interest" description="Disordered" evidence="1">
    <location>
        <begin position="511"/>
        <end position="538"/>
    </location>
</feature>
<feature type="region of interest" description="Disordered" evidence="1">
    <location>
        <begin position="603"/>
        <end position="633"/>
    </location>
</feature>
<dbReference type="Proteomes" id="UP001050691">
    <property type="component" value="Unassembled WGS sequence"/>
</dbReference>
<feature type="region of interest" description="Disordered" evidence="1">
    <location>
        <begin position="347"/>
        <end position="403"/>
    </location>
</feature>
<feature type="compositionally biased region" description="Polar residues" evidence="1">
    <location>
        <begin position="693"/>
        <end position="706"/>
    </location>
</feature>
<evidence type="ECO:0000313" key="3">
    <source>
        <dbReference type="Proteomes" id="UP001050691"/>
    </source>
</evidence>
<gene>
    <name evidence="2" type="ORF">Clacol_005500</name>
</gene>
<organism evidence="2 3">
    <name type="scientific">Clathrus columnatus</name>
    <dbReference type="NCBI Taxonomy" id="1419009"/>
    <lineage>
        <taxon>Eukaryota</taxon>
        <taxon>Fungi</taxon>
        <taxon>Dikarya</taxon>
        <taxon>Basidiomycota</taxon>
        <taxon>Agaricomycotina</taxon>
        <taxon>Agaricomycetes</taxon>
        <taxon>Phallomycetidae</taxon>
        <taxon>Phallales</taxon>
        <taxon>Clathraceae</taxon>
        <taxon>Clathrus</taxon>
    </lineage>
</organism>
<feature type="region of interest" description="Disordered" evidence="1">
    <location>
        <begin position="417"/>
        <end position="442"/>
    </location>
</feature>
<protein>
    <submittedName>
        <fullName evidence="2">Uncharacterized protein</fullName>
    </submittedName>
</protein>
<feature type="region of interest" description="Disordered" evidence="1">
    <location>
        <begin position="680"/>
        <end position="716"/>
    </location>
</feature>
<feature type="compositionally biased region" description="Basic residues" evidence="1">
    <location>
        <begin position="179"/>
        <end position="191"/>
    </location>
</feature>
<feature type="compositionally biased region" description="Acidic residues" evidence="1">
    <location>
        <begin position="521"/>
        <end position="538"/>
    </location>
</feature>
<comment type="caution">
    <text evidence="2">The sequence shown here is derived from an EMBL/GenBank/DDBJ whole genome shotgun (WGS) entry which is preliminary data.</text>
</comment>
<feature type="compositionally biased region" description="Low complexity" evidence="1">
    <location>
        <begin position="101"/>
        <end position="115"/>
    </location>
</feature>
<feature type="compositionally biased region" description="Polar residues" evidence="1">
    <location>
        <begin position="616"/>
        <end position="633"/>
    </location>
</feature>
<feature type="compositionally biased region" description="Polar residues" evidence="1">
    <location>
        <begin position="79"/>
        <end position="88"/>
    </location>
</feature>
<feature type="compositionally biased region" description="Acidic residues" evidence="1">
    <location>
        <begin position="365"/>
        <end position="391"/>
    </location>
</feature>
<name>A0AAV5ACS2_9AGAM</name>